<sequence>MKYNNREVKWFLGIVIVLLIAVIVGSVYISRTGEAEAKNEALENAFREAKHEMAEEYDDELAENIEIHELIEVADGRNEISYEVILTRPNLTEVYDRLYEGVIDEEVWEEESMEEAVERIYAEALEDASRESMALPEEIRISRQNRGNWRAENPEAFYFVIPQNPTSYIADDLQKIKDFMDFTVVSDELPEGSLEKEVAKTLMDKDFFRDFGFVFTQSSEGDTYRLQVSLKGFYQEEALDDLITEEDFREYRGEIHSQEELVNIIVETMEEEATRTLGIHSLELREYERPTDELFGYELLYRSGYPEDFLGEYIDEEGVFEIRSLYLESLKRYYLSIQIDHVLDRADPAWVEEFSDKNPLQVAVDSDEIAVLFSDNQELVFQTYDFQNGELTGQSVIAEDYPVILYAELEEYKDYEIERHRDYYIVTDQSVRDQWWILQRGEEELFLRSNGALETGGEFVTYTEEFLLENDNVFSIISHEEDDLDGNFTVKVKNHTQDTTEEVYFDERIPGEYFLSPGHGIMLMYPVVDRTEEGGTSEASLTLYDFEKEEIIEPEEFPEELQEANITQVEAINEDRLLVVTGARDFWEFNMVENSFLPSELTEALEPVYETKEERGIHEVRYDFHPMEENYYFLEILGLSSGGMIRDRSMILKDYEGILEAVIEVNHSSEQGRSVLNYEIGNDLLIAAEQSLGEDSRRMDVTLMEISYNALDEIEEVTSLETIEEFIREGYASVLATYEEPIENDGKEHFTISMDSLMNRSFMDFPAGIYYDRETGDLLIESSSGRYSMNGFLRHFKDGGNEAKTPPLWNYDDLYINHEHEWVYYQDERGMLVYELEAFIPALVQERN</sequence>
<evidence type="ECO:0000256" key="2">
    <source>
        <dbReference type="SAM" id="Phobius"/>
    </source>
</evidence>
<reference evidence="3 4" key="1">
    <citation type="submission" date="2019-04" db="EMBL/GenBank/DDBJ databases">
        <title>Isachenkonia alkalipeptolytica gen. nov. sp. nov. a new anaerobic, alkiliphilic organothrophic bacterium capable to reduce synthesized ferrihydrite isolated from a soda lake.</title>
        <authorList>
            <person name="Toshchakov S.V."/>
            <person name="Zavarzina D.G."/>
            <person name="Zhilina T.N."/>
            <person name="Kostrikina N.A."/>
            <person name="Kublanov I.V."/>
        </authorList>
    </citation>
    <scope>NUCLEOTIDE SEQUENCE [LARGE SCALE GENOMIC DNA]</scope>
    <source>
        <strain evidence="3 4">Z-1701</strain>
    </source>
</reference>
<keyword evidence="4" id="KW-1185">Reference proteome</keyword>
<keyword evidence="2" id="KW-1133">Transmembrane helix</keyword>
<dbReference type="AlphaFoldDB" id="A0AA44BCZ2"/>
<accession>A0AA44BCZ2</accession>
<feature type="transmembrane region" description="Helical" evidence="2">
    <location>
        <begin position="10"/>
        <end position="29"/>
    </location>
</feature>
<gene>
    <name evidence="3" type="ORF">ISALK_04855</name>
</gene>
<dbReference type="RefSeq" id="WP_160719694.1">
    <property type="nucleotide sequence ID" value="NZ_SUMG01000004.1"/>
</dbReference>
<evidence type="ECO:0000313" key="4">
    <source>
        <dbReference type="Proteomes" id="UP000449710"/>
    </source>
</evidence>
<organism evidence="3 4">
    <name type="scientific">Isachenkonia alkalipeptolytica</name>
    <dbReference type="NCBI Taxonomy" id="2565777"/>
    <lineage>
        <taxon>Bacteria</taxon>
        <taxon>Bacillati</taxon>
        <taxon>Bacillota</taxon>
        <taxon>Clostridia</taxon>
        <taxon>Eubacteriales</taxon>
        <taxon>Clostridiaceae</taxon>
        <taxon>Isachenkonia</taxon>
    </lineage>
</organism>
<keyword evidence="2" id="KW-0812">Transmembrane</keyword>
<name>A0AA44BCZ2_9CLOT</name>
<keyword evidence="1" id="KW-0175">Coiled coil</keyword>
<evidence type="ECO:0000256" key="1">
    <source>
        <dbReference type="SAM" id="Coils"/>
    </source>
</evidence>
<comment type="caution">
    <text evidence="3">The sequence shown here is derived from an EMBL/GenBank/DDBJ whole genome shotgun (WGS) entry which is preliminary data.</text>
</comment>
<dbReference type="EMBL" id="SUMG01000004">
    <property type="protein sequence ID" value="NBG87824.1"/>
    <property type="molecule type" value="Genomic_DNA"/>
</dbReference>
<evidence type="ECO:0000313" key="3">
    <source>
        <dbReference type="EMBL" id="NBG87824.1"/>
    </source>
</evidence>
<proteinExistence type="predicted"/>
<keyword evidence="2" id="KW-0472">Membrane</keyword>
<protein>
    <submittedName>
        <fullName evidence="3">Uncharacterized protein</fullName>
    </submittedName>
</protein>
<dbReference type="Proteomes" id="UP000449710">
    <property type="component" value="Unassembled WGS sequence"/>
</dbReference>
<feature type="coiled-coil region" evidence="1">
    <location>
        <begin position="32"/>
        <end position="59"/>
    </location>
</feature>